<name>A0A419VWV8_9BACT</name>
<dbReference type="GO" id="GO:0008374">
    <property type="term" value="F:O-acyltransferase activity"/>
    <property type="evidence" value="ECO:0007669"/>
    <property type="project" value="TreeGrafter"/>
</dbReference>
<dbReference type="CDD" id="cd05825">
    <property type="entry name" value="LbH_wcaF_like"/>
    <property type="match status" value="1"/>
</dbReference>
<proteinExistence type="inferred from homology"/>
<evidence type="ECO:0000256" key="1">
    <source>
        <dbReference type="ARBA" id="ARBA00007274"/>
    </source>
</evidence>
<dbReference type="OrthoDB" id="9812571at2"/>
<reference evidence="4 5" key="1">
    <citation type="submission" date="2018-09" db="EMBL/GenBank/DDBJ databases">
        <title>Genomic Encyclopedia of Archaeal and Bacterial Type Strains, Phase II (KMG-II): from individual species to whole genera.</title>
        <authorList>
            <person name="Goeker M."/>
        </authorList>
    </citation>
    <scope>NUCLEOTIDE SEQUENCE [LARGE SCALE GENOMIC DNA]</scope>
    <source>
        <strain evidence="4 5">DSM 27148</strain>
    </source>
</reference>
<dbReference type="InterPro" id="IPR051159">
    <property type="entry name" value="Hexapeptide_acetyltransf"/>
</dbReference>
<organism evidence="4 5">
    <name type="scientific">Mangrovibacterium diazotrophicum</name>
    <dbReference type="NCBI Taxonomy" id="1261403"/>
    <lineage>
        <taxon>Bacteria</taxon>
        <taxon>Pseudomonadati</taxon>
        <taxon>Bacteroidota</taxon>
        <taxon>Bacteroidia</taxon>
        <taxon>Marinilabiliales</taxon>
        <taxon>Prolixibacteraceae</taxon>
        <taxon>Mangrovibacterium</taxon>
    </lineage>
</organism>
<comment type="caution">
    <text evidence="4">The sequence shown here is derived from an EMBL/GenBank/DDBJ whole genome shotgun (WGS) entry which is preliminary data.</text>
</comment>
<evidence type="ECO:0000313" key="5">
    <source>
        <dbReference type="Proteomes" id="UP000283387"/>
    </source>
</evidence>
<protein>
    <submittedName>
        <fullName evidence="4">Putative colanic acid biosynthesis acetyltransferase WcaF</fullName>
    </submittedName>
</protein>
<dbReference type="Gene3D" id="2.160.10.10">
    <property type="entry name" value="Hexapeptide repeat proteins"/>
    <property type="match status" value="1"/>
</dbReference>
<dbReference type="RefSeq" id="WP_120274753.1">
    <property type="nucleotide sequence ID" value="NZ_RAPN01000003.1"/>
</dbReference>
<gene>
    <name evidence="4" type="ORF">BC643_3732</name>
</gene>
<dbReference type="PANTHER" id="PTHR23416">
    <property type="entry name" value="SIALIC ACID SYNTHASE-RELATED"/>
    <property type="match status" value="1"/>
</dbReference>
<sequence length="181" mass="20185">MEKLTLNNYTEPKPKYFKRLVWLIINRTIFRCFIGKKMFFLRTSLLKLFGADMPFRVMIYPSCKIHAPWNLRIGKYACIGPNTEIYNKAFIDIGANTVISQGAFLCSASHDISKKLLPLVSQPITIADQAWIAADTFIGPGVTVGQGAVVGARSAVFKDVEAWVVVGGNPAKFIKKREIEA</sequence>
<dbReference type="Proteomes" id="UP000283387">
    <property type="component" value="Unassembled WGS sequence"/>
</dbReference>
<dbReference type="EMBL" id="RAPN01000003">
    <property type="protein sequence ID" value="RKD87725.1"/>
    <property type="molecule type" value="Genomic_DNA"/>
</dbReference>
<comment type="similarity">
    <text evidence="1">Belongs to the transferase hexapeptide repeat family.</text>
</comment>
<dbReference type="PANTHER" id="PTHR23416:SF23">
    <property type="entry name" value="ACETYLTRANSFERASE C18B11.09C-RELATED"/>
    <property type="match status" value="1"/>
</dbReference>
<keyword evidence="3" id="KW-0677">Repeat</keyword>
<accession>A0A419VWV8</accession>
<dbReference type="GO" id="GO:0005829">
    <property type="term" value="C:cytosol"/>
    <property type="evidence" value="ECO:0007669"/>
    <property type="project" value="TreeGrafter"/>
</dbReference>
<evidence type="ECO:0000256" key="3">
    <source>
        <dbReference type="ARBA" id="ARBA00022737"/>
    </source>
</evidence>
<evidence type="ECO:0000313" key="4">
    <source>
        <dbReference type="EMBL" id="RKD87725.1"/>
    </source>
</evidence>
<dbReference type="InterPro" id="IPR011004">
    <property type="entry name" value="Trimer_LpxA-like_sf"/>
</dbReference>
<dbReference type="InterPro" id="IPR018357">
    <property type="entry name" value="Hexapep_transf_CS"/>
</dbReference>
<dbReference type="PROSITE" id="PS00101">
    <property type="entry name" value="HEXAPEP_TRANSFERASES"/>
    <property type="match status" value="1"/>
</dbReference>
<evidence type="ECO:0000256" key="2">
    <source>
        <dbReference type="ARBA" id="ARBA00022679"/>
    </source>
</evidence>
<keyword evidence="5" id="KW-1185">Reference proteome</keyword>
<dbReference type="AlphaFoldDB" id="A0A419VWV8"/>
<dbReference type="SUPFAM" id="SSF51161">
    <property type="entry name" value="Trimeric LpxA-like enzymes"/>
    <property type="match status" value="1"/>
</dbReference>
<keyword evidence="2 4" id="KW-0808">Transferase</keyword>